<evidence type="ECO:0000256" key="1">
    <source>
        <dbReference type="SAM" id="MobiDB-lite"/>
    </source>
</evidence>
<evidence type="ECO:0000313" key="3">
    <source>
        <dbReference type="EMBL" id="SEJ09288.1"/>
    </source>
</evidence>
<reference evidence="3 4" key="1">
    <citation type="submission" date="2016-10" db="EMBL/GenBank/DDBJ databases">
        <authorList>
            <person name="Varghese N."/>
            <person name="Submissions S."/>
        </authorList>
    </citation>
    <scope>NUCLEOTIDE SEQUENCE [LARGE SCALE GENOMIC DNA]</scope>
    <source>
        <strain evidence="3 4">LMG 22274</strain>
    </source>
</reference>
<evidence type="ECO:0000259" key="2">
    <source>
        <dbReference type="Pfam" id="PF18057"/>
    </source>
</evidence>
<sequence length="126" mass="14210">MSNEAVHRFEEEFAPRIAARLAKQFGPDVHVEVVPNAGRGHPTRVRLSGTSSENRHPFAYPLNVFLTWDVDEIERLMEPGGEARFAHYLDATMRKMASWETARPVDFSTRTQGEPEVLIGGLDFEG</sequence>
<dbReference type="EMBL" id="FNZM01000002">
    <property type="protein sequence ID" value="SEJ09288.1"/>
    <property type="molecule type" value="Genomic_DNA"/>
</dbReference>
<dbReference type="InterPro" id="IPR040953">
    <property type="entry name" value="DUF5594"/>
</dbReference>
<proteinExistence type="predicted"/>
<dbReference type="Pfam" id="PF18057">
    <property type="entry name" value="DUF5594"/>
    <property type="match status" value="1"/>
</dbReference>
<gene>
    <name evidence="3" type="ORF">SAMN05216550_102386</name>
</gene>
<comment type="caution">
    <text evidence="3">The sequence shown here is derived from an EMBL/GenBank/DDBJ whole genome shotgun (WGS) entry which is preliminary data.</text>
</comment>
<evidence type="ECO:0000313" key="4">
    <source>
        <dbReference type="Proteomes" id="UP000183529"/>
    </source>
</evidence>
<protein>
    <recommendedName>
        <fullName evidence="2">DUF5594 domain-containing protein</fullName>
    </recommendedName>
</protein>
<organism evidence="3 4">
    <name type="scientific">Paraburkholderia tropica</name>
    <dbReference type="NCBI Taxonomy" id="92647"/>
    <lineage>
        <taxon>Bacteria</taxon>
        <taxon>Pseudomonadati</taxon>
        <taxon>Pseudomonadota</taxon>
        <taxon>Betaproteobacteria</taxon>
        <taxon>Burkholderiales</taxon>
        <taxon>Burkholderiaceae</taxon>
        <taxon>Paraburkholderia</taxon>
    </lineage>
</organism>
<accession>A0AAQ1GCB1</accession>
<dbReference type="AlphaFoldDB" id="A0AAQ1GCB1"/>
<name>A0AAQ1GCB1_9BURK</name>
<feature type="domain" description="DUF5594" evidence="2">
    <location>
        <begin position="1"/>
        <end position="125"/>
    </location>
</feature>
<dbReference type="RefSeq" id="WP_074981655.1">
    <property type="nucleotide sequence ID" value="NZ_CADFGN010000002.1"/>
</dbReference>
<dbReference type="Proteomes" id="UP000183529">
    <property type="component" value="Unassembled WGS sequence"/>
</dbReference>
<feature type="region of interest" description="Disordered" evidence="1">
    <location>
        <begin position="33"/>
        <end position="52"/>
    </location>
</feature>